<gene>
    <name evidence="6" type="ORF">FB554_1873</name>
</gene>
<dbReference type="Gene3D" id="3.60.20.40">
    <property type="match status" value="1"/>
</dbReference>
<dbReference type="GO" id="GO:0016740">
    <property type="term" value="F:transferase activity"/>
    <property type="evidence" value="ECO:0007669"/>
    <property type="project" value="UniProtKB-KW"/>
</dbReference>
<feature type="compositionally biased region" description="Low complexity" evidence="5">
    <location>
        <begin position="38"/>
        <end position="61"/>
    </location>
</feature>
<keyword evidence="3 6" id="KW-0378">Hydrolase</keyword>
<dbReference type="SUPFAM" id="SSF56235">
    <property type="entry name" value="N-terminal nucleophile aminohydrolases (Ntn hydrolases)"/>
    <property type="match status" value="1"/>
</dbReference>
<keyword evidence="4" id="KW-0865">Zymogen</keyword>
<evidence type="ECO:0000256" key="3">
    <source>
        <dbReference type="ARBA" id="ARBA00022801"/>
    </source>
</evidence>
<evidence type="ECO:0000256" key="5">
    <source>
        <dbReference type="SAM" id="MobiDB-lite"/>
    </source>
</evidence>
<dbReference type="PRINTS" id="PR01210">
    <property type="entry name" value="GGTRANSPTASE"/>
</dbReference>
<dbReference type="Pfam" id="PF01019">
    <property type="entry name" value="G_glu_transpept"/>
    <property type="match status" value="1"/>
</dbReference>
<reference evidence="6 7" key="1">
    <citation type="submission" date="2019-06" db="EMBL/GenBank/DDBJ databases">
        <title>Sequencing the genomes of 1000 actinobacteria strains.</title>
        <authorList>
            <person name="Klenk H.-P."/>
        </authorList>
    </citation>
    <scope>NUCLEOTIDE SEQUENCE [LARGE SCALE GENOMIC DNA]</scope>
    <source>
        <strain evidence="6 7">DSM 24617</strain>
    </source>
</reference>
<dbReference type="PANTHER" id="PTHR43199">
    <property type="entry name" value="GLUTATHIONE HYDROLASE"/>
    <property type="match status" value="1"/>
</dbReference>
<dbReference type="GO" id="GO:0016787">
    <property type="term" value="F:hydrolase activity"/>
    <property type="evidence" value="ECO:0007669"/>
    <property type="project" value="UniProtKB-KW"/>
</dbReference>
<dbReference type="OrthoDB" id="9781342at2"/>
<dbReference type="InterPro" id="IPR051792">
    <property type="entry name" value="GGT_bact"/>
</dbReference>
<evidence type="ECO:0000313" key="6">
    <source>
        <dbReference type="EMBL" id="TQL33722.1"/>
    </source>
</evidence>
<keyword evidence="2" id="KW-0808">Transferase</keyword>
<keyword evidence="7" id="KW-1185">Reference proteome</keyword>
<dbReference type="EMBL" id="VFOK01000001">
    <property type="protein sequence ID" value="TQL33722.1"/>
    <property type="molecule type" value="Genomic_DNA"/>
</dbReference>
<evidence type="ECO:0000256" key="4">
    <source>
        <dbReference type="ARBA" id="ARBA00023145"/>
    </source>
</evidence>
<dbReference type="InterPro" id="IPR043138">
    <property type="entry name" value="GGT_lsub"/>
</dbReference>
<proteinExistence type="inferred from homology"/>
<organism evidence="6 7">
    <name type="scientific">Barrientosiimonas humi</name>
    <dbReference type="NCBI Taxonomy" id="999931"/>
    <lineage>
        <taxon>Bacteria</taxon>
        <taxon>Bacillati</taxon>
        <taxon>Actinomycetota</taxon>
        <taxon>Actinomycetes</taxon>
        <taxon>Micrococcales</taxon>
        <taxon>Dermacoccaceae</taxon>
        <taxon>Barrientosiimonas</taxon>
    </lineage>
</organism>
<evidence type="ECO:0000256" key="1">
    <source>
        <dbReference type="ARBA" id="ARBA00009381"/>
    </source>
</evidence>
<dbReference type="InterPro" id="IPR029055">
    <property type="entry name" value="Ntn_hydrolases_N"/>
</dbReference>
<dbReference type="PANTHER" id="PTHR43199:SF1">
    <property type="entry name" value="GLUTATHIONE HYDROLASE PROENZYME"/>
    <property type="match status" value="1"/>
</dbReference>
<comment type="similarity">
    <text evidence="1">Belongs to the gamma-glutamyltransferase family.</text>
</comment>
<dbReference type="AlphaFoldDB" id="A0A542XD01"/>
<accession>A0A542XD01</accession>
<sequence>MSGGEERGGRRGPSRRRVLAAASLALPLAACTGQGSRSPATSSSEGTPAPTSSTPAPATSARPRLGTYGVSSGHPLASRAGMDVLRDGGNAVDAAIATAFADAVLQPASSGIGGGGAAIVVKGGATANYDYREVADASGKVPESGTGIPGFVAGMARLHEDHGTVAWPDLLAPAVALAEDGAPVSRYLADTIGAPLGRRVTRSLKHFQGAGGRPLAEGQRLVQRDLAATMRRLGAEGPDDFYRGALARQLAKVDGIDLRSLGAYRIQKGAPASGPFGDFTVLSGAPALPGAAIIQMLQIAEAAGIGDAEPGSAEFVDLQSKAWDVADRSVQTVLGDPDFVSVPVDRLTDPSENARLARSLPAQPTAGTKPYAGAPNTTHVSVVDADGTAVSMTNTITNYWGSGQYVAGFFLNDQIGRFDDIGSTDANQPEPGRRSVTWSAPSMLLDDRRRPVLVIGTPGGRYIPNTTAHVVTRWALHGQSLAQAVPADRFLLDDGRLQLETAALREAMTQRGYRVEVVPRARRVDFGSTQALDVDWDRRTISSHADPRRSAGYLTA</sequence>
<feature type="region of interest" description="Disordered" evidence="5">
    <location>
        <begin position="31"/>
        <end position="72"/>
    </location>
</feature>
<evidence type="ECO:0000256" key="2">
    <source>
        <dbReference type="ARBA" id="ARBA00022679"/>
    </source>
</evidence>
<name>A0A542XD01_9MICO</name>
<protein>
    <submittedName>
        <fullName evidence="6">Gamma-glutamyltranspeptidase/glutathione hydrolase</fullName>
    </submittedName>
</protein>
<dbReference type="Proteomes" id="UP000318336">
    <property type="component" value="Unassembled WGS sequence"/>
</dbReference>
<dbReference type="InterPro" id="IPR043137">
    <property type="entry name" value="GGT_ssub_C"/>
</dbReference>
<evidence type="ECO:0000313" key="7">
    <source>
        <dbReference type="Proteomes" id="UP000318336"/>
    </source>
</evidence>
<comment type="caution">
    <text evidence="6">The sequence shown here is derived from an EMBL/GenBank/DDBJ whole genome shotgun (WGS) entry which is preliminary data.</text>
</comment>
<dbReference type="Gene3D" id="1.10.246.130">
    <property type="match status" value="1"/>
</dbReference>